<proteinExistence type="predicted"/>
<gene>
    <name evidence="2" type="ORF">S12H4_38966</name>
</gene>
<keyword evidence="1" id="KW-1133">Transmembrane helix</keyword>
<accession>X1TYK4</accession>
<comment type="caution">
    <text evidence="2">The sequence shown here is derived from an EMBL/GenBank/DDBJ whole genome shotgun (WGS) entry which is preliminary data.</text>
</comment>
<reference evidence="2" key="1">
    <citation type="journal article" date="2014" name="Front. Microbiol.">
        <title>High frequency of phylogenetically diverse reductive dehalogenase-homologous genes in deep subseafloor sedimentary metagenomes.</title>
        <authorList>
            <person name="Kawai M."/>
            <person name="Futagami T."/>
            <person name="Toyoda A."/>
            <person name="Takaki Y."/>
            <person name="Nishi S."/>
            <person name="Hori S."/>
            <person name="Arai W."/>
            <person name="Tsubouchi T."/>
            <person name="Morono Y."/>
            <person name="Uchiyama I."/>
            <person name="Ito T."/>
            <person name="Fujiyama A."/>
            <person name="Inagaki F."/>
            <person name="Takami H."/>
        </authorList>
    </citation>
    <scope>NUCLEOTIDE SEQUENCE</scope>
    <source>
        <strain evidence="2">Expedition CK06-06</strain>
    </source>
</reference>
<evidence type="ECO:0000256" key="1">
    <source>
        <dbReference type="SAM" id="Phobius"/>
    </source>
</evidence>
<dbReference type="EMBL" id="BARW01023506">
    <property type="protein sequence ID" value="GAI96446.1"/>
    <property type="molecule type" value="Genomic_DNA"/>
</dbReference>
<protein>
    <submittedName>
        <fullName evidence="2">Uncharacterized protein</fullName>
    </submittedName>
</protein>
<dbReference type="AlphaFoldDB" id="X1TYK4"/>
<name>X1TYK4_9ZZZZ</name>
<keyword evidence="1" id="KW-0812">Transmembrane</keyword>
<feature type="non-terminal residue" evidence="2">
    <location>
        <position position="49"/>
    </location>
</feature>
<feature type="transmembrane region" description="Helical" evidence="1">
    <location>
        <begin position="21"/>
        <end position="41"/>
    </location>
</feature>
<organism evidence="2">
    <name type="scientific">marine sediment metagenome</name>
    <dbReference type="NCBI Taxonomy" id="412755"/>
    <lineage>
        <taxon>unclassified sequences</taxon>
        <taxon>metagenomes</taxon>
        <taxon>ecological metagenomes</taxon>
    </lineage>
</organism>
<evidence type="ECO:0000313" key="2">
    <source>
        <dbReference type="EMBL" id="GAI96446.1"/>
    </source>
</evidence>
<keyword evidence="1" id="KW-0472">Membrane</keyword>
<sequence>MKMLTSKGSINYQRLIHRLPLLFVIALIIVWSIGPIYWIVITGLKNTKE</sequence>